<evidence type="ECO:0000256" key="3">
    <source>
        <dbReference type="ARBA" id="ARBA00007131"/>
    </source>
</evidence>
<dbReference type="EC" id="2.2.1.1" evidence="5 12"/>
<dbReference type="InterPro" id="IPR005478">
    <property type="entry name" value="Transketolase_bac-like"/>
</dbReference>
<dbReference type="Pfam" id="PF00456">
    <property type="entry name" value="Transketolase_N"/>
    <property type="match status" value="1"/>
</dbReference>
<dbReference type="InterPro" id="IPR009014">
    <property type="entry name" value="Transketo_C/PFOR_II"/>
</dbReference>
<evidence type="ECO:0000256" key="11">
    <source>
        <dbReference type="ARBA" id="ARBA00049473"/>
    </source>
</evidence>
<comment type="similarity">
    <text evidence="3">Belongs to the transketolase family.</text>
</comment>
<evidence type="ECO:0000313" key="15">
    <source>
        <dbReference type="Proteomes" id="UP000807370"/>
    </source>
</evidence>
<dbReference type="CDD" id="cd02012">
    <property type="entry name" value="TPP_TK"/>
    <property type="match status" value="1"/>
</dbReference>
<dbReference type="SMART" id="SM00861">
    <property type="entry name" value="Transket_pyr"/>
    <property type="match status" value="1"/>
</dbReference>
<evidence type="ECO:0000313" key="14">
    <source>
        <dbReference type="EMBL" id="MBH5397805.1"/>
    </source>
</evidence>
<dbReference type="NCBIfam" id="TIGR00232">
    <property type="entry name" value="tktlase_bact"/>
    <property type="match status" value="1"/>
</dbReference>
<comment type="subunit">
    <text evidence="4">Homodimer.</text>
</comment>
<dbReference type="GO" id="GO:0004802">
    <property type="term" value="F:transketolase activity"/>
    <property type="evidence" value="ECO:0007669"/>
    <property type="project" value="UniProtKB-EC"/>
</dbReference>
<dbReference type="PROSITE" id="PS00802">
    <property type="entry name" value="TRANSKETOLASE_2"/>
    <property type="match status" value="1"/>
</dbReference>
<keyword evidence="7" id="KW-0479">Metal-binding</keyword>
<dbReference type="InterPro" id="IPR055152">
    <property type="entry name" value="Transketolase-like_C_2"/>
</dbReference>
<evidence type="ECO:0000256" key="5">
    <source>
        <dbReference type="ARBA" id="ARBA00013152"/>
    </source>
</evidence>
<sequence>MNVVRTQVLADATLSKKMADAIRMLSLDAIERSGDGHPGAPLGCAEIATVLFTRHLKLNPANPNWFDRDRFVLSNGHGSMLLYSVLHLSGYEAVTIEQIKSFRKLGSICHGHPEYATEHGIEVTTGPLGQGFANGVGMAVAEEHLRSVLGPDIVDHFTYVLAGDGCLMEGVAQEALSLAGHLRLGKLIVLWDDNSITDDGSTSISISEDIRSRFRAAGWQVLDADGHDMEAIDVAIAHAKSDSRPSLIACATTIGRGFVRLEGQRGAHGSRVFKEDTEAARERLDWTSPPFVVPENVLAGWRSMIEARNGVEYRAWQARLAGLPADKRALVERLAARELPTGWEESLRLYKRSAINLPAQPSIQSSGEAIASVFAAIPELVSGAPDLEGPTGHKRELRAFAASDRGGRFVHYGIREHAMGSMMNGMAAHGGIVPIGATYLAFSDYLRPAIRMAALMGVRSIFVYSHDSIGIGQNGPTHQPVEILASLRAIPNMLVMRPADAVEVAECWEIALARRDGPSSLILSRQALPPVRRSHTDENLCARGAYVLAAAVGGPRQVSLVATGSEVSIALKAKRLLEKEGISSAVVSMPSWEAFEQQDEDYRRSTLGGADTLKVGIEAAVRQGWERYLGEDGIFVGMTGFGASGPGEDLFRHFGITAENVVHQVKRAVRSS</sequence>
<keyword evidence="10" id="KW-0786">Thiamine pyrophosphate</keyword>
<dbReference type="Pfam" id="PF02779">
    <property type="entry name" value="Transket_pyr"/>
    <property type="match status" value="1"/>
</dbReference>
<evidence type="ECO:0000256" key="10">
    <source>
        <dbReference type="ARBA" id="ARBA00023052"/>
    </source>
</evidence>
<proteinExistence type="inferred from homology"/>
<dbReference type="Pfam" id="PF22613">
    <property type="entry name" value="Transketolase_C_1"/>
    <property type="match status" value="1"/>
</dbReference>
<keyword evidence="15" id="KW-1185">Reference proteome</keyword>
<dbReference type="Proteomes" id="UP000807370">
    <property type="component" value="Unassembled WGS sequence"/>
</dbReference>
<evidence type="ECO:0000256" key="6">
    <source>
        <dbReference type="ARBA" id="ARBA00022679"/>
    </source>
</evidence>
<evidence type="ECO:0000256" key="9">
    <source>
        <dbReference type="ARBA" id="ARBA00022842"/>
    </source>
</evidence>
<protein>
    <recommendedName>
        <fullName evidence="5 12">Transketolase</fullName>
        <ecNumber evidence="5 12">2.2.1.1</ecNumber>
    </recommendedName>
</protein>
<dbReference type="CDD" id="cd07033">
    <property type="entry name" value="TPP_PYR_DXS_TK_like"/>
    <property type="match status" value="1"/>
</dbReference>
<comment type="cofactor">
    <cofactor evidence="1">
        <name>Mg(2+)</name>
        <dbReference type="ChEBI" id="CHEBI:18420"/>
    </cofactor>
</comment>
<dbReference type="InterPro" id="IPR033247">
    <property type="entry name" value="Transketolase_fam"/>
</dbReference>
<dbReference type="Gene3D" id="3.40.50.970">
    <property type="match status" value="2"/>
</dbReference>
<evidence type="ECO:0000259" key="13">
    <source>
        <dbReference type="SMART" id="SM00861"/>
    </source>
</evidence>
<comment type="caution">
    <text evidence="14">The sequence shown here is derived from an EMBL/GenBank/DDBJ whole genome shotgun (WGS) entry which is preliminary data.</text>
</comment>
<feature type="domain" description="Transketolase-like pyrimidine-binding" evidence="13">
    <location>
        <begin position="360"/>
        <end position="531"/>
    </location>
</feature>
<evidence type="ECO:0000256" key="7">
    <source>
        <dbReference type="ARBA" id="ARBA00022723"/>
    </source>
</evidence>
<dbReference type="SUPFAM" id="SSF52518">
    <property type="entry name" value="Thiamin diphosphate-binding fold (THDP-binding)"/>
    <property type="match status" value="2"/>
</dbReference>
<dbReference type="EMBL" id="JACCHP010000004">
    <property type="protein sequence ID" value="MBH5397805.1"/>
    <property type="molecule type" value="Genomic_DNA"/>
</dbReference>
<dbReference type="RefSeq" id="WP_197959156.1">
    <property type="nucleotide sequence ID" value="NZ_JACCHP010000004.1"/>
</dbReference>
<evidence type="ECO:0000256" key="1">
    <source>
        <dbReference type="ARBA" id="ARBA00001946"/>
    </source>
</evidence>
<dbReference type="InterPro" id="IPR029061">
    <property type="entry name" value="THDP-binding"/>
</dbReference>
<keyword evidence="9" id="KW-0460">Magnesium</keyword>
<evidence type="ECO:0000256" key="12">
    <source>
        <dbReference type="NCBIfam" id="TIGR00232"/>
    </source>
</evidence>
<keyword evidence="6 14" id="KW-0808">Transferase</keyword>
<comment type="catalytic activity">
    <reaction evidence="11">
        <text>D-sedoheptulose 7-phosphate + D-glyceraldehyde 3-phosphate = aldehydo-D-ribose 5-phosphate + D-xylulose 5-phosphate</text>
        <dbReference type="Rhea" id="RHEA:10508"/>
        <dbReference type="ChEBI" id="CHEBI:57483"/>
        <dbReference type="ChEBI" id="CHEBI:57737"/>
        <dbReference type="ChEBI" id="CHEBI:58273"/>
        <dbReference type="ChEBI" id="CHEBI:59776"/>
        <dbReference type="EC" id="2.2.1.1"/>
    </reaction>
</comment>
<name>A0ABS0PL49_9BRAD</name>
<dbReference type="InterPro" id="IPR020826">
    <property type="entry name" value="Transketolase_BS"/>
</dbReference>
<dbReference type="SUPFAM" id="SSF52922">
    <property type="entry name" value="TK C-terminal domain-like"/>
    <property type="match status" value="1"/>
</dbReference>
<evidence type="ECO:0000256" key="8">
    <source>
        <dbReference type="ARBA" id="ARBA00022837"/>
    </source>
</evidence>
<gene>
    <name evidence="14" type="primary">tkt</name>
    <name evidence="14" type="ORF">HZZ13_08365</name>
</gene>
<accession>A0ABS0PL49</accession>
<reference evidence="14 15" key="1">
    <citation type="submission" date="2020-07" db="EMBL/GenBank/DDBJ databases">
        <title>Bradyrhizobium diversity isolated from nodules of indigenous legumes of Western Australia.</title>
        <authorList>
            <person name="Klepa M.S."/>
        </authorList>
    </citation>
    <scope>NUCLEOTIDE SEQUENCE [LARGE SCALE GENOMIC DNA]</scope>
    <source>
        <strain evidence="14 15">CNPSo 4010</strain>
    </source>
</reference>
<evidence type="ECO:0000256" key="2">
    <source>
        <dbReference type="ARBA" id="ARBA00001964"/>
    </source>
</evidence>
<dbReference type="PANTHER" id="PTHR43522">
    <property type="entry name" value="TRANSKETOLASE"/>
    <property type="match status" value="1"/>
</dbReference>
<dbReference type="PANTHER" id="PTHR43522:SF2">
    <property type="entry name" value="TRANSKETOLASE 1-RELATED"/>
    <property type="match status" value="1"/>
</dbReference>
<dbReference type="InterPro" id="IPR005475">
    <property type="entry name" value="Transketolase-like_Pyr-bd"/>
</dbReference>
<organism evidence="14 15">
    <name type="scientific">Bradyrhizobium agreste</name>
    <dbReference type="NCBI Taxonomy" id="2751811"/>
    <lineage>
        <taxon>Bacteria</taxon>
        <taxon>Pseudomonadati</taxon>
        <taxon>Pseudomonadota</taxon>
        <taxon>Alphaproteobacteria</taxon>
        <taxon>Hyphomicrobiales</taxon>
        <taxon>Nitrobacteraceae</taxon>
        <taxon>Bradyrhizobium</taxon>
    </lineage>
</organism>
<dbReference type="Gene3D" id="3.40.50.920">
    <property type="match status" value="1"/>
</dbReference>
<comment type="cofactor">
    <cofactor evidence="2">
        <name>thiamine diphosphate</name>
        <dbReference type="ChEBI" id="CHEBI:58937"/>
    </cofactor>
</comment>
<dbReference type="InterPro" id="IPR005474">
    <property type="entry name" value="Transketolase_N"/>
</dbReference>
<keyword evidence="8" id="KW-0106">Calcium</keyword>
<evidence type="ECO:0000256" key="4">
    <source>
        <dbReference type="ARBA" id="ARBA00011738"/>
    </source>
</evidence>